<evidence type="ECO:0000256" key="1">
    <source>
        <dbReference type="SAM" id="MobiDB-lite"/>
    </source>
</evidence>
<dbReference type="EMBL" id="LLXJ01004904">
    <property type="protein sequence ID" value="PKB95318.1"/>
    <property type="molecule type" value="Genomic_DNA"/>
</dbReference>
<name>A0A2N0NL57_9GLOM</name>
<feature type="region of interest" description="Disordered" evidence="1">
    <location>
        <begin position="231"/>
        <end position="274"/>
    </location>
</feature>
<protein>
    <submittedName>
        <fullName evidence="2">Uncharacterized protein</fullName>
    </submittedName>
</protein>
<reference evidence="2 3" key="2">
    <citation type="submission" date="2017-09" db="EMBL/GenBank/DDBJ databases">
        <title>Extensive intraspecific genome diversity in a model arbuscular mycorrhizal fungus.</title>
        <authorList>
            <person name="Chen E.C."/>
            <person name="Morin E."/>
            <person name="Beaudet D."/>
            <person name="Noel J."/>
            <person name="Ndikumana S."/>
            <person name="Charron P."/>
            <person name="St-Onge C."/>
            <person name="Giorgi J."/>
            <person name="Grigoriev I.V."/>
            <person name="Roux C."/>
            <person name="Martin F.M."/>
            <person name="Corradi N."/>
        </authorList>
    </citation>
    <scope>NUCLEOTIDE SEQUENCE [LARGE SCALE GENOMIC DNA]</scope>
    <source>
        <strain evidence="2 3">A5</strain>
    </source>
</reference>
<gene>
    <name evidence="2" type="ORF">RhiirA5_436933</name>
</gene>
<sequence>MVDKLLPKLSQNLLEMLNDDDYYDVTFEVGNDSHAKIFRVSYVIVPLLSQRNLSKAIVTSLGAGLQDAWIIPQKKKNFNTFISSGIGNSSLVNDKDDNEKKEKNMSALKYTKKEVVEMVAKAIEDRVKEKELFKENVSKTAREIAEIQKANAERSVREKDSKSSKVTPSVDEEEVVALVNKKENVTGEVPVSKEEVELYNKVIQACSSCLPPEIKREEISVDEKIGHKRCNKEELSREAVSSDGTDEESESENVYNSGEKKKSAQGGKVKKVEN</sequence>
<dbReference type="VEuPathDB" id="FungiDB:FUN_009470"/>
<dbReference type="Proteomes" id="UP000232722">
    <property type="component" value="Unassembled WGS sequence"/>
</dbReference>
<dbReference type="AlphaFoldDB" id="A0A2N0NL57"/>
<proteinExistence type="predicted"/>
<organism evidence="2 3">
    <name type="scientific">Rhizophagus irregularis</name>
    <dbReference type="NCBI Taxonomy" id="588596"/>
    <lineage>
        <taxon>Eukaryota</taxon>
        <taxon>Fungi</taxon>
        <taxon>Fungi incertae sedis</taxon>
        <taxon>Mucoromycota</taxon>
        <taxon>Glomeromycotina</taxon>
        <taxon>Glomeromycetes</taxon>
        <taxon>Glomerales</taxon>
        <taxon>Glomeraceae</taxon>
        <taxon>Rhizophagus</taxon>
    </lineage>
</organism>
<comment type="caution">
    <text evidence="2">The sequence shown here is derived from an EMBL/GenBank/DDBJ whole genome shotgun (WGS) entry which is preliminary data.</text>
</comment>
<evidence type="ECO:0000313" key="3">
    <source>
        <dbReference type="Proteomes" id="UP000232722"/>
    </source>
</evidence>
<dbReference type="VEuPathDB" id="FungiDB:RhiirFUN_013787"/>
<evidence type="ECO:0000313" key="2">
    <source>
        <dbReference type="EMBL" id="PKB95318.1"/>
    </source>
</evidence>
<accession>A0A2N0NL57</accession>
<reference evidence="2 3" key="1">
    <citation type="submission" date="2016-04" db="EMBL/GenBank/DDBJ databases">
        <title>Genome analyses suggest a sexual origin of heterokaryosis in a supposedly ancient asexual fungus.</title>
        <authorList>
            <person name="Ropars J."/>
            <person name="Sedzielewska K."/>
            <person name="Noel J."/>
            <person name="Charron P."/>
            <person name="Farinelli L."/>
            <person name="Marton T."/>
            <person name="Kruger M."/>
            <person name="Pelin A."/>
            <person name="Brachmann A."/>
            <person name="Corradi N."/>
        </authorList>
    </citation>
    <scope>NUCLEOTIDE SEQUENCE [LARGE SCALE GENOMIC DNA]</scope>
    <source>
        <strain evidence="2 3">A5</strain>
    </source>
</reference>